<name>A0ABR4NC61_9FUNG</name>
<reference evidence="2 3" key="1">
    <citation type="submission" date="2023-09" db="EMBL/GenBank/DDBJ databases">
        <title>Pangenome analysis of Batrachochytrium dendrobatidis and related Chytrids.</title>
        <authorList>
            <person name="Yacoub M.N."/>
            <person name="Stajich J.E."/>
            <person name="James T.Y."/>
        </authorList>
    </citation>
    <scope>NUCLEOTIDE SEQUENCE [LARGE SCALE GENOMIC DNA]</scope>
    <source>
        <strain evidence="2 3">JEL0888</strain>
    </source>
</reference>
<comment type="caution">
    <text evidence="2">The sequence shown here is derived from an EMBL/GenBank/DDBJ whole genome shotgun (WGS) entry which is preliminary data.</text>
</comment>
<evidence type="ECO:0000313" key="3">
    <source>
        <dbReference type="Proteomes" id="UP001527925"/>
    </source>
</evidence>
<sequence>MLRTMSAEGPIGVVRRRRIQAEEQHFAEQEQQHPPAPPLPAGASHWDRLPTELHGMIIEASGPLTKLAVGAITHEELDAASREEQRQVWEDALATDWQCNLGLLPVVALGTESILLIDSRSMYARVSALNILAISEGLRRCAIAHEWRDLIDLDEYSPGTLAEDAATVGALWLLRELIDERRSVEPSERLATTAARSGQLAVIKFLHERSPDGSWSQAVATAAIIGGHIDVAEWLLANRSEGCDRGQLYEVIRSKHPDSFVKMIVNRGWMEVDTDAVYDAAASRSVDMVQYLRTKGGDELFDADIMNEAASNSAAMLEWLHREFGFVPTMTAVWRATQSGAANAMVWLRETTFPDI</sequence>
<dbReference type="PANTHER" id="PTHR46586:SF3">
    <property type="entry name" value="ANKYRIN REPEAT-CONTAINING PROTEIN"/>
    <property type="match status" value="1"/>
</dbReference>
<dbReference type="Gene3D" id="1.25.40.20">
    <property type="entry name" value="Ankyrin repeat-containing domain"/>
    <property type="match status" value="1"/>
</dbReference>
<dbReference type="InterPro" id="IPR036770">
    <property type="entry name" value="Ankyrin_rpt-contain_sf"/>
</dbReference>
<feature type="region of interest" description="Disordered" evidence="1">
    <location>
        <begin position="24"/>
        <end position="45"/>
    </location>
</feature>
<dbReference type="SUPFAM" id="SSF140860">
    <property type="entry name" value="Pseudo ankyrin repeat-like"/>
    <property type="match status" value="1"/>
</dbReference>
<proteinExistence type="predicted"/>
<gene>
    <name evidence="2" type="ORF">HK105_203461</name>
</gene>
<dbReference type="PANTHER" id="PTHR46586">
    <property type="entry name" value="ANKYRIN REPEAT-CONTAINING PROTEIN"/>
    <property type="match status" value="1"/>
</dbReference>
<protein>
    <recommendedName>
        <fullName evidence="4">Ankyrin repeat protein</fullName>
    </recommendedName>
</protein>
<evidence type="ECO:0000256" key="1">
    <source>
        <dbReference type="SAM" id="MobiDB-lite"/>
    </source>
</evidence>
<evidence type="ECO:0008006" key="4">
    <source>
        <dbReference type="Google" id="ProtNLM"/>
    </source>
</evidence>
<dbReference type="Proteomes" id="UP001527925">
    <property type="component" value="Unassembled WGS sequence"/>
</dbReference>
<organism evidence="2 3">
    <name type="scientific">Polyrhizophydium stewartii</name>
    <dbReference type="NCBI Taxonomy" id="2732419"/>
    <lineage>
        <taxon>Eukaryota</taxon>
        <taxon>Fungi</taxon>
        <taxon>Fungi incertae sedis</taxon>
        <taxon>Chytridiomycota</taxon>
        <taxon>Chytridiomycota incertae sedis</taxon>
        <taxon>Chytridiomycetes</taxon>
        <taxon>Rhizophydiales</taxon>
        <taxon>Rhizophydiales incertae sedis</taxon>
        <taxon>Polyrhizophydium</taxon>
    </lineage>
</organism>
<evidence type="ECO:0000313" key="2">
    <source>
        <dbReference type="EMBL" id="KAL2917029.1"/>
    </source>
</evidence>
<keyword evidence="3" id="KW-1185">Reference proteome</keyword>
<accession>A0ABR4NC61</accession>
<dbReference type="EMBL" id="JADGIZ020000013">
    <property type="protein sequence ID" value="KAL2917029.1"/>
    <property type="molecule type" value="Genomic_DNA"/>
</dbReference>
<dbReference type="InterPro" id="IPR052050">
    <property type="entry name" value="SecEffector_AnkRepeat"/>
</dbReference>